<reference evidence="2" key="1">
    <citation type="submission" date="2015-10" db="EMBL/GenBank/DDBJ databases">
        <authorList>
            <person name="Ju K.-S."/>
            <person name="Doroghazi J.R."/>
            <person name="Metcalf W.W."/>
        </authorList>
    </citation>
    <scope>NUCLEOTIDE SEQUENCE [LARGE SCALE GENOMIC DNA]</scope>
    <source>
        <strain evidence="2">NRRL 3151</strain>
    </source>
</reference>
<organism evidence="1 2">
    <name type="scientific">Streptomyces regalis</name>
    <dbReference type="NCBI Taxonomy" id="68262"/>
    <lineage>
        <taxon>Bacteria</taxon>
        <taxon>Bacillati</taxon>
        <taxon>Actinomycetota</taxon>
        <taxon>Actinomycetes</taxon>
        <taxon>Kitasatosporales</taxon>
        <taxon>Streptomycetaceae</taxon>
        <taxon>Streptomyces</taxon>
    </lineage>
</organism>
<dbReference type="RefSeq" id="WP_062705364.1">
    <property type="nucleotide sequence ID" value="NZ_LLZG01000254.1"/>
</dbReference>
<dbReference type="Proteomes" id="UP000053923">
    <property type="component" value="Unassembled WGS sequence"/>
</dbReference>
<comment type="caution">
    <text evidence="1">The sequence shown here is derived from an EMBL/GenBank/DDBJ whole genome shotgun (WGS) entry which is preliminary data.</text>
</comment>
<proteinExistence type="predicted"/>
<gene>
    <name evidence="1" type="ORF">ADL12_25035</name>
</gene>
<dbReference type="AlphaFoldDB" id="A0A101JRC7"/>
<keyword evidence="2" id="KW-1185">Reference proteome</keyword>
<sequence length="61" mass="6989">MTFGYALHTCLGAPLARLESRVVLEQLLERFPDLRLARGYRREPAPGLVMVRRPARLDNLL</sequence>
<evidence type="ECO:0008006" key="3">
    <source>
        <dbReference type="Google" id="ProtNLM"/>
    </source>
</evidence>
<dbReference type="SUPFAM" id="SSF48264">
    <property type="entry name" value="Cytochrome P450"/>
    <property type="match status" value="1"/>
</dbReference>
<evidence type="ECO:0000313" key="2">
    <source>
        <dbReference type="Proteomes" id="UP000053923"/>
    </source>
</evidence>
<dbReference type="GO" id="GO:0005506">
    <property type="term" value="F:iron ion binding"/>
    <property type="evidence" value="ECO:0007669"/>
    <property type="project" value="InterPro"/>
</dbReference>
<dbReference type="GO" id="GO:0020037">
    <property type="term" value="F:heme binding"/>
    <property type="evidence" value="ECO:0007669"/>
    <property type="project" value="InterPro"/>
</dbReference>
<name>A0A101JRC7_9ACTN</name>
<dbReference type="EMBL" id="LLZG01000254">
    <property type="protein sequence ID" value="KUL31605.1"/>
    <property type="molecule type" value="Genomic_DNA"/>
</dbReference>
<evidence type="ECO:0000313" key="1">
    <source>
        <dbReference type="EMBL" id="KUL31605.1"/>
    </source>
</evidence>
<dbReference type="InterPro" id="IPR036396">
    <property type="entry name" value="Cyt_P450_sf"/>
</dbReference>
<accession>A0A101JRC7</accession>
<dbReference type="GO" id="GO:0004497">
    <property type="term" value="F:monooxygenase activity"/>
    <property type="evidence" value="ECO:0007669"/>
    <property type="project" value="InterPro"/>
</dbReference>
<dbReference type="GO" id="GO:0016705">
    <property type="term" value="F:oxidoreductase activity, acting on paired donors, with incorporation or reduction of molecular oxygen"/>
    <property type="evidence" value="ECO:0007669"/>
    <property type="project" value="InterPro"/>
</dbReference>
<protein>
    <recommendedName>
        <fullName evidence="3">Cytochrome</fullName>
    </recommendedName>
</protein>
<dbReference type="Gene3D" id="1.10.630.10">
    <property type="entry name" value="Cytochrome P450"/>
    <property type="match status" value="1"/>
</dbReference>